<comment type="caution">
    <text evidence="1">The sequence shown here is derived from an EMBL/GenBank/DDBJ whole genome shotgun (WGS) entry which is preliminary data.</text>
</comment>
<sequence>MRKTWSFKVEGHSIKIVNSWFHGMKLHIDGDLRDYDRSLLACGNWFIGQFRNRAKIAMLKWSPD</sequence>
<evidence type="ECO:0000313" key="2">
    <source>
        <dbReference type="Proteomes" id="UP000614272"/>
    </source>
</evidence>
<gene>
    <name evidence="1" type="ORF">GCM10011357_01330</name>
</gene>
<name>A0ABQ1QZL2_9ALTE</name>
<evidence type="ECO:0008006" key="3">
    <source>
        <dbReference type="Google" id="ProtNLM"/>
    </source>
</evidence>
<proteinExistence type="predicted"/>
<dbReference type="EMBL" id="BMGJ01000001">
    <property type="protein sequence ID" value="GGD49070.1"/>
    <property type="molecule type" value="Genomic_DNA"/>
</dbReference>
<dbReference type="Proteomes" id="UP000614272">
    <property type="component" value="Unassembled WGS sequence"/>
</dbReference>
<evidence type="ECO:0000313" key="1">
    <source>
        <dbReference type="EMBL" id="GGD49070.1"/>
    </source>
</evidence>
<keyword evidence="2" id="KW-1185">Reference proteome</keyword>
<organism evidence="1 2">
    <name type="scientific">Lacimicrobium alkaliphilum</name>
    <dbReference type="NCBI Taxonomy" id="1526571"/>
    <lineage>
        <taxon>Bacteria</taxon>
        <taxon>Pseudomonadati</taxon>
        <taxon>Pseudomonadota</taxon>
        <taxon>Gammaproteobacteria</taxon>
        <taxon>Alteromonadales</taxon>
        <taxon>Alteromonadaceae</taxon>
        <taxon>Lacimicrobium</taxon>
    </lineage>
</organism>
<reference evidence="2" key="1">
    <citation type="journal article" date="2019" name="Int. J. Syst. Evol. Microbiol.">
        <title>The Global Catalogue of Microorganisms (GCM) 10K type strain sequencing project: providing services to taxonomists for standard genome sequencing and annotation.</title>
        <authorList>
            <consortium name="The Broad Institute Genomics Platform"/>
            <consortium name="The Broad Institute Genome Sequencing Center for Infectious Disease"/>
            <person name="Wu L."/>
            <person name="Ma J."/>
        </authorList>
    </citation>
    <scope>NUCLEOTIDE SEQUENCE [LARGE SCALE GENOMIC DNA]</scope>
    <source>
        <strain evidence="2">CGMCC 1.12923</strain>
    </source>
</reference>
<accession>A0ABQ1QZL2</accession>
<protein>
    <recommendedName>
        <fullName evidence="3">Transposase</fullName>
    </recommendedName>
</protein>